<dbReference type="Proteomes" id="UP000538566">
    <property type="component" value="Unassembled WGS sequence"/>
</dbReference>
<evidence type="ECO:0000313" key="14">
    <source>
        <dbReference type="EMBL" id="MBB4612562.1"/>
    </source>
</evidence>
<dbReference type="PANTHER" id="PTHR42801">
    <property type="entry name" value="THIOREDOXIN-DEPENDENT PEROXIDE REDUCTASE"/>
    <property type="match status" value="1"/>
</dbReference>
<keyword evidence="3" id="KW-0575">Peroxidase</keyword>
<comment type="caution">
    <text evidence="14">The sequence shown here is derived from an EMBL/GenBank/DDBJ whole genome shotgun (WGS) entry which is preliminary data.</text>
</comment>
<evidence type="ECO:0000256" key="5">
    <source>
        <dbReference type="ARBA" id="ARBA00023002"/>
    </source>
</evidence>
<organism evidence="14 15">
    <name type="scientific">Novosphingobium taihuense</name>
    <dbReference type="NCBI Taxonomy" id="260085"/>
    <lineage>
        <taxon>Bacteria</taxon>
        <taxon>Pseudomonadati</taxon>
        <taxon>Pseudomonadota</taxon>
        <taxon>Alphaproteobacteria</taxon>
        <taxon>Sphingomonadales</taxon>
        <taxon>Sphingomonadaceae</taxon>
        <taxon>Novosphingobium</taxon>
    </lineage>
</organism>
<name>A0A7W7A999_9SPHN</name>
<keyword evidence="6" id="KW-1015">Disulfide bond</keyword>
<dbReference type="OrthoDB" id="5572803at2"/>
<evidence type="ECO:0000256" key="4">
    <source>
        <dbReference type="ARBA" id="ARBA00022862"/>
    </source>
</evidence>
<keyword evidence="4" id="KW-0049">Antioxidant</keyword>
<evidence type="ECO:0000256" key="2">
    <source>
        <dbReference type="ARBA" id="ARBA00013017"/>
    </source>
</evidence>
<evidence type="ECO:0000256" key="3">
    <source>
        <dbReference type="ARBA" id="ARBA00022559"/>
    </source>
</evidence>
<accession>A0A7W7A999</accession>
<sequence>MKLRNLVAAAAAFAFIASAPASAELKAGARAPDFAAKGALAGKPFSFNLKDALKRGPVVLYFYPKAFTQGCTLEAHAFAEASDDFKAAGATVIGMSNDKIETLQKFSTEACRDKFAVAAATPQVIKSYDVALKAVGIPTGLTKRTSYVIGRDGNIVMVHSEMDYRDHVKLTLAAVRKLGGAR</sequence>
<dbReference type="GO" id="GO:0008379">
    <property type="term" value="F:thioredoxin peroxidase activity"/>
    <property type="evidence" value="ECO:0007669"/>
    <property type="project" value="TreeGrafter"/>
</dbReference>
<dbReference type="PANTHER" id="PTHR42801:SF4">
    <property type="entry name" value="AHPC_TSA FAMILY PROTEIN"/>
    <property type="match status" value="1"/>
</dbReference>
<evidence type="ECO:0000256" key="7">
    <source>
        <dbReference type="ARBA" id="ARBA00023284"/>
    </source>
</evidence>
<evidence type="ECO:0000256" key="11">
    <source>
        <dbReference type="ARBA" id="ARBA00049091"/>
    </source>
</evidence>
<gene>
    <name evidence="14" type="ORF">GGR37_000808</name>
</gene>
<evidence type="ECO:0000256" key="12">
    <source>
        <dbReference type="SAM" id="SignalP"/>
    </source>
</evidence>
<evidence type="ECO:0000256" key="9">
    <source>
        <dbReference type="ARBA" id="ARBA00038489"/>
    </source>
</evidence>
<protein>
    <recommendedName>
        <fullName evidence="2">thioredoxin-dependent peroxiredoxin</fullName>
        <ecNumber evidence="2">1.11.1.24</ecNumber>
    </recommendedName>
    <alternativeName>
        <fullName evidence="8">Thioredoxin peroxidase</fullName>
    </alternativeName>
    <alternativeName>
        <fullName evidence="10">Thioredoxin-dependent peroxiredoxin Bcp</fullName>
    </alternativeName>
</protein>
<comment type="similarity">
    <text evidence="9">Belongs to the peroxiredoxin family. BCP/PrxQ subfamily.</text>
</comment>
<dbReference type="GO" id="GO:0045454">
    <property type="term" value="P:cell redox homeostasis"/>
    <property type="evidence" value="ECO:0007669"/>
    <property type="project" value="TreeGrafter"/>
</dbReference>
<feature type="signal peptide" evidence="12">
    <location>
        <begin position="1"/>
        <end position="23"/>
    </location>
</feature>
<keyword evidence="7" id="KW-0676">Redox-active center</keyword>
<dbReference type="EC" id="1.11.1.24" evidence="2"/>
<dbReference type="SUPFAM" id="SSF52833">
    <property type="entry name" value="Thioredoxin-like"/>
    <property type="match status" value="1"/>
</dbReference>
<dbReference type="PROSITE" id="PS51352">
    <property type="entry name" value="THIOREDOXIN_2"/>
    <property type="match status" value="1"/>
</dbReference>
<dbReference type="CDD" id="cd03017">
    <property type="entry name" value="PRX_BCP"/>
    <property type="match status" value="1"/>
</dbReference>
<reference evidence="14 15" key="1">
    <citation type="submission" date="2020-08" db="EMBL/GenBank/DDBJ databases">
        <title>Genomic Encyclopedia of Type Strains, Phase IV (KMG-IV): sequencing the most valuable type-strain genomes for metagenomic binning, comparative biology and taxonomic classification.</title>
        <authorList>
            <person name="Goeker M."/>
        </authorList>
    </citation>
    <scope>NUCLEOTIDE SEQUENCE [LARGE SCALE GENOMIC DNA]</scope>
    <source>
        <strain evidence="14 15">DSM 17507</strain>
    </source>
</reference>
<dbReference type="Gene3D" id="3.40.30.10">
    <property type="entry name" value="Glutaredoxin"/>
    <property type="match status" value="1"/>
</dbReference>
<keyword evidence="15" id="KW-1185">Reference proteome</keyword>
<dbReference type="GO" id="GO:0005737">
    <property type="term" value="C:cytoplasm"/>
    <property type="evidence" value="ECO:0007669"/>
    <property type="project" value="TreeGrafter"/>
</dbReference>
<keyword evidence="5" id="KW-0560">Oxidoreductase</keyword>
<dbReference type="EMBL" id="JACHOA010000001">
    <property type="protein sequence ID" value="MBB4612562.1"/>
    <property type="molecule type" value="Genomic_DNA"/>
</dbReference>
<proteinExistence type="inferred from homology"/>
<feature type="domain" description="Thioredoxin" evidence="13">
    <location>
        <begin position="25"/>
        <end position="180"/>
    </location>
</feature>
<evidence type="ECO:0000256" key="10">
    <source>
        <dbReference type="ARBA" id="ARBA00042639"/>
    </source>
</evidence>
<evidence type="ECO:0000256" key="8">
    <source>
        <dbReference type="ARBA" id="ARBA00032824"/>
    </source>
</evidence>
<comment type="function">
    <text evidence="1">Thiol-specific peroxidase that catalyzes the reduction of hydrogen peroxide and organic hydroperoxides to water and alcohols, respectively. Plays a role in cell protection against oxidative stress by detoxifying peroxides and as sensor of hydrogen peroxide-mediated signaling events.</text>
</comment>
<dbReference type="GO" id="GO:0034599">
    <property type="term" value="P:cellular response to oxidative stress"/>
    <property type="evidence" value="ECO:0007669"/>
    <property type="project" value="TreeGrafter"/>
</dbReference>
<dbReference type="AlphaFoldDB" id="A0A7W7A999"/>
<dbReference type="InterPro" id="IPR000866">
    <property type="entry name" value="AhpC/TSA"/>
</dbReference>
<dbReference type="InterPro" id="IPR050924">
    <property type="entry name" value="Peroxiredoxin_BCP/PrxQ"/>
</dbReference>
<comment type="catalytic activity">
    <reaction evidence="11">
        <text>a hydroperoxide + [thioredoxin]-dithiol = an alcohol + [thioredoxin]-disulfide + H2O</text>
        <dbReference type="Rhea" id="RHEA:62620"/>
        <dbReference type="Rhea" id="RHEA-COMP:10698"/>
        <dbReference type="Rhea" id="RHEA-COMP:10700"/>
        <dbReference type="ChEBI" id="CHEBI:15377"/>
        <dbReference type="ChEBI" id="CHEBI:29950"/>
        <dbReference type="ChEBI" id="CHEBI:30879"/>
        <dbReference type="ChEBI" id="CHEBI:35924"/>
        <dbReference type="ChEBI" id="CHEBI:50058"/>
        <dbReference type="EC" id="1.11.1.24"/>
    </reaction>
</comment>
<evidence type="ECO:0000313" key="15">
    <source>
        <dbReference type="Proteomes" id="UP000538566"/>
    </source>
</evidence>
<evidence type="ECO:0000256" key="6">
    <source>
        <dbReference type="ARBA" id="ARBA00023157"/>
    </source>
</evidence>
<feature type="chain" id="PRO_5030525125" description="thioredoxin-dependent peroxiredoxin" evidence="12">
    <location>
        <begin position="24"/>
        <end position="182"/>
    </location>
</feature>
<dbReference type="InterPro" id="IPR036249">
    <property type="entry name" value="Thioredoxin-like_sf"/>
</dbReference>
<evidence type="ECO:0000259" key="13">
    <source>
        <dbReference type="PROSITE" id="PS51352"/>
    </source>
</evidence>
<dbReference type="InterPro" id="IPR013766">
    <property type="entry name" value="Thioredoxin_domain"/>
</dbReference>
<dbReference type="Pfam" id="PF00578">
    <property type="entry name" value="AhpC-TSA"/>
    <property type="match status" value="1"/>
</dbReference>
<keyword evidence="12" id="KW-0732">Signal</keyword>
<evidence type="ECO:0000256" key="1">
    <source>
        <dbReference type="ARBA" id="ARBA00003330"/>
    </source>
</evidence>